<feature type="non-terminal residue" evidence="2">
    <location>
        <position position="1"/>
    </location>
</feature>
<name>A0AAV7L5R9_PLEWA</name>
<proteinExistence type="predicted"/>
<protein>
    <submittedName>
        <fullName evidence="2">Uncharacterized protein</fullName>
    </submittedName>
</protein>
<dbReference type="EMBL" id="JANPWB010000016">
    <property type="protein sequence ID" value="KAJ1085750.1"/>
    <property type="molecule type" value="Genomic_DNA"/>
</dbReference>
<evidence type="ECO:0000313" key="2">
    <source>
        <dbReference type="EMBL" id="KAJ1085750.1"/>
    </source>
</evidence>
<feature type="region of interest" description="Disordered" evidence="1">
    <location>
        <begin position="33"/>
        <end position="55"/>
    </location>
</feature>
<evidence type="ECO:0000256" key="1">
    <source>
        <dbReference type="SAM" id="MobiDB-lite"/>
    </source>
</evidence>
<organism evidence="2 3">
    <name type="scientific">Pleurodeles waltl</name>
    <name type="common">Iberian ribbed newt</name>
    <dbReference type="NCBI Taxonomy" id="8319"/>
    <lineage>
        <taxon>Eukaryota</taxon>
        <taxon>Metazoa</taxon>
        <taxon>Chordata</taxon>
        <taxon>Craniata</taxon>
        <taxon>Vertebrata</taxon>
        <taxon>Euteleostomi</taxon>
        <taxon>Amphibia</taxon>
        <taxon>Batrachia</taxon>
        <taxon>Caudata</taxon>
        <taxon>Salamandroidea</taxon>
        <taxon>Salamandridae</taxon>
        <taxon>Pleurodelinae</taxon>
        <taxon>Pleurodeles</taxon>
    </lineage>
</organism>
<sequence>NKKAISLKHIESSSPYASDIFNLLLPSAILSGSSVADRNGQRPGPIRNWAGTLQP</sequence>
<dbReference type="AlphaFoldDB" id="A0AAV7L5R9"/>
<reference evidence="2" key="1">
    <citation type="journal article" date="2022" name="bioRxiv">
        <title>Sequencing and chromosome-scale assembly of the giantPleurodeles waltlgenome.</title>
        <authorList>
            <person name="Brown T."/>
            <person name="Elewa A."/>
            <person name="Iarovenko S."/>
            <person name="Subramanian E."/>
            <person name="Araus A.J."/>
            <person name="Petzold A."/>
            <person name="Susuki M."/>
            <person name="Suzuki K.-i.T."/>
            <person name="Hayashi T."/>
            <person name="Toyoda A."/>
            <person name="Oliveira C."/>
            <person name="Osipova E."/>
            <person name="Leigh N.D."/>
            <person name="Simon A."/>
            <person name="Yun M.H."/>
        </authorList>
    </citation>
    <scope>NUCLEOTIDE SEQUENCE</scope>
    <source>
        <strain evidence="2">20211129_DDA</strain>
        <tissue evidence="2">Liver</tissue>
    </source>
</reference>
<accession>A0AAV7L5R9</accession>
<keyword evidence="3" id="KW-1185">Reference proteome</keyword>
<evidence type="ECO:0000313" key="3">
    <source>
        <dbReference type="Proteomes" id="UP001066276"/>
    </source>
</evidence>
<gene>
    <name evidence="2" type="ORF">NDU88_005875</name>
</gene>
<dbReference type="Proteomes" id="UP001066276">
    <property type="component" value="Chromosome 12"/>
</dbReference>
<comment type="caution">
    <text evidence="2">The sequence shown here is derived from an EMBL/GenBank/DDBJ whole genome shotgun (WGS) entry which is preliminary data.</text>
</comment>